<keyword evidence="6" id="KW-1185">Reference proteome</keyword>
<dbReference type="GO" id="GO:0030686">
    <property type="term" value="C:90S preribosome"/>
    <property type="evidence" value="ECO:0007669"/>
    <property type="project" value="TreeGrafter"/>
</dbReference>
<comment type="similarity">
    <text evidence="1 4">Belongs to the eukaryotic ribosomal protein eS7 family.</text>
</comment>
<dbReference type="Proteomes" id="UP000323011">
    <property type="component" value="Unassembled WGS sequence"/>
</dbReference>
<keyword evidence="3 4" id="KW-0687">Ribonucleoprotein</keyword>
<dbReference type="InterPro" id="IPR000554">
    <property type="entry name" value="Ribosomal_eS7"/>
</dbReference>
<comment type="caution">
    <text evidence="5">The sequence shown here is derived from an EMBL/GenBank/DDBJ whole genome shotgun (WGS) entry which is preliminary data.</text>
</comment>
<dbReference type="PANTHER" id="PTHR11278:SF0">
    <property type="entry name" value="SMALL RIBOSOMAL SUBUNIT PROTEIN ES7"/>
    <property type="match status" value="1"/>
</dbReference>
<evidence type="ECO:0000256" key="2">
    <source>
        <dbReference type="ARBA" id="ARBA00022980"/>
    </source>
</evidence>
<evidence type="ECO:0000256" key="1">
    <source>
        <dbReference type="ARBA" id="ARBA00007820"/>
    </source>
</evidence>
<gene>
    <name evidence="5" type="ORF">FNF29_07293</name>
</gene>
<evidence type="ECO:0000313" key="6">
    <source>
        <dbReference type="Proteomes" id="UP000323011"/>
    </source>
</evidence>
<name>A0A5A8C3Q1_CAFRO</name>
<evidence type="ECO:0000256" key="4">
    <source>
        <dbReference type="RuleBase" id="RU364105"/>
    </source>
</evidence>
<keyword evidence="2 4" id="KW-0689">Ribosomal protein</keyword>
<dbReference type="Pfam" id="PF01251">
    <property type="entry name" value="Ribosomal_S7e"/>
    <property type="match status" value="1"/>
</dbReference>
<dbReference type="OMA" id="AAYHKVQ"/>
<dbReference type="GO" id="GO:0042274">
    <property type="term" value="P:ribosomal small subunit biogenesis"/>
    <property type="evidence" value="ECO:0007669"/>
    <property type="project" value="TreeGrafter"/>
</dbReference>
<dbReference type="GO" id="GO:0003735">
    <property type="term" value="F:structural constituent of ribosome"/>
    <property type="evidence" value="ECO:0007669"/>
    <property type="project" value="InterPro"/>
</dbReference>
<evidence type="ECO:0000313" key="5">
    <source>
        <dbReference type="EMBL" id="KAA0147548.1"/>
    </source>
</evidence>
<dbReference type="GO" id="GO:0032040">
    <property type="term" value="C:small-subunit processome"/>
    <property type="evidence" value="ECO:0007669"/>
    <property type="project" value="TreeGrafter"/>
</dbReference>
<dbReference type="GO" id="GO:0006412">
    <property type="term" value="P:translation"/>
    <property type="evidence" value="ECO:0007669"/>
    <property type="project" value="InterPro"/>
</dbReference>
<dbReference type="AlphaFoldDB" id="A0A5A8C3Q1"/>
<dbReference type="GO" id="GO:0006364">
    <property type="term" value="P:rRNA processing"/>
    <property type="evidence" value="ECO:0007669"/>
    <property type="project" value="TreeGrafter"/>
</dbReference>
<dbReference type="PANTHER" id="PTHR11278">
    <property type="entry name" value="40S RIBOSOMAL PROTEIN S7"/>
    <property type="match status" value="1"/>
</dbReference>
<dbReference type="GO" id="GO:0022627">
    <property type="term" value="C:cytosolic small ribosomal subunit"/>
    <property type="evidence" value="ECO:0007669"/>
    <property type="project" value="TreeGrafter"/>
</dbReference>
<sequence>MYAGRKKIIKPRGAEPTAFEMEVAQEIYNIGISNDALKADLRGLHIVGARDIALEDGSKAVLLFVPFPQLAEFRKIQKLLVDELEKKFSKHVVIVAQRTMLKPTCGRNKKHNGPRPVSRTLKSVQEAVLDDLVFPAGITGKRIRFKVGGSRLMTCKLTATEATTLEGKLDTFAGVYKALTNKDVRFEFEASSE</sequence>
<dbReference type="EMBL" id="VLTN01000065">
    <property type="protein sequence ID" value="KAA0147548.1"/>
    <property type="molecule type" value="Genomic_DNA"/>
</dbReference>
<reference evidence="5 6" key="1">
    <citation type="submission" date="2019-07" db="EMBL/GenBank/DDBJ databases">
        <title>Genomes of Cafeteria roenbergensis.</title>
        <authorList>
            <person name="Fischer M.G."/>
            <person name="Hackl T."/>
            <person name="Roman M."/>
        </authorList>
    </citation>
    <scope>NUCLEOTIDE SEQUENCE [LARGE SCALE GENOMIC DNA]</scope>
    <source>
        <strain evidence="5 6">BVI</strain>
    </source>
</reference>
<accession>A0A5A8C3Q1</accession>
<organism evidence="5 6">
    <name type="scientific">Cafeteria roenbergensis</name>
    <name type="common">Marine flagellate</name>
    <dbReference type="NCBI Taxonomy" id="33653"/>
    <lineage>
        <taxon>Eukaryota</taxon>
        <taxon>Sar</taxon>
        <taxon>Stramenopiles</taxon>
        <taxon>Bigyra</taxon>
        <taxon>Opalozoa</taxon>
        <taxon>Bicosoecida</taxon>
        <taxon>Cafeteriaceae</taxon>
        <taxon>Cafeteria</taxon>
    </lineage>
</organism>
<protein>
    <recommendedName>
        <fullName evidence="4">40S ribosomal protein S7</fullName>
    </recommendedName>
</protein>
<evidence type="ECO:0000256" key="3">
    <source>
        <dbReference type="ARBA" id="ARBA00023274"/>
    </source>
</evidence>
<proteinExistence type="inferred from homology"/>